<dbReference type="eggNOG" id="ENOG502R0PB">
    <property type="taxonomic scope" value="Eukaryota"/>
</dbReference>
<proteinExistence type="predicted"/>
<evidence type="ECO:0000313" key="3">
    <source>
        <dbReference type="Proteomes" id="UP000030669"/>
    </source>
</evidence>
<evidence type="ECO:0000256" key="1">
    <source>
        <dbReference type="SAM" id="MobiDB-lite"/>
    </source>
</evidence>
<gene>
    <name evidence="2" type="ORF">GLOTRDRAFT_113548</name>
</gene>
<dbReference type="Proteomes" id="UP000030669">
    <property type="component" value="Unassembled WGS sequence"/>
</dbReference>
<dbReference type="HOGENOM" id="CLU_1001347_0_0_1"/>
<dbReference type="OrthoDB" id="2652955at2759"/>
<sequence length="278" mass="30033">MSCASLTGVVALENARQVPGKGKTLIFDAQFYLGETSDTPPEPITMVGGLRYYNSNNLSFSQPGLYFVHAIVAKYEKKAYDELYSSVLGGDDYDIVGDIIMLIPIPNADKDTGRHIPLLQVCGSVFEADKNSATFVINAEQRTQVLTDGILPVTAAFPTESARFKNKIPLPGVGTIVYVCGPISDVRRIDNGAPDRFHFSVEQIQFLAKSPVPPRAINPTPPKAPGRKKLQFNFTPNNSSSPPPALSPLSSPQSSPARPQTPTPSSNTRASKRARTDS</sequence>
<dbReference type="RefSeq" id="XP_007861346.1">
    <property type="nucleotide sequence ID" value="XM_007863155.1"/>
</dbReference>
<accession>S7QNJ9</accession>
<feature type="compositionally biased region" description="Pro residues" evidence="1">
    <location>
        <begin position="211"/>
        <end position="224"/>
    </location>
</feature>
<keyword evidence="3" id="KW-1185">Reference proteome</keyword>
<dbReference type="EMBL" id="KB469296">
    <property type="protein sequence ID" value="EPQ61093.1"/>
    <property type="molecule type" value="Genomic_DNA"/>
</dbReference>
<evidence type="ECO:0000313" key="2">
    <source>
        <dbReference type="EMBL" id="EPQ61093.1"/>
    </source>
</evidence>
<protein>
    <submittedName>
        <fullName evidence="2">Uncharacterized protein</fullName>
    </submittedName>
</protein>
<name>S7QNJ9_GLOTA</name>
<dbReference type="OMA" id="HVNIARM"/>
<dbReference type="GeneID" id="19299747"/>
<reference evidence="2 3" key="1">
    <citation type="journal article" date="2012" name="Science">
        <title>The Paleozoic origin of enzymatic lignin decomposition reconstructed from 31 fungal genomes.</title>
        <authorList>
            <person name="Floudas D."/>
            <person name="Binder M."/>
            <person name="Riley R."/>
            <person name="Barry K."/>
            <person name="Blanchette R.A."/>
            <person name="Henrissat B."/>
            <person name="Martinez A.T."/>
            <person name="Otillar R."/>
            <person name="Spatafora J.W."/>
            <person name="Yadav J.S."/>
            <person name="Aerts A."/>
            <person name="Benoit I."/>
            <person name="Boyd A."/>
            <person name="Carlson A."/>
            <person name="Copeland A."/>
            <person name="Coutinho P.M."/>
            <person name="de Vries R.P."/>
            <person name="Ferreira P."/>
            <person name="Findley K."/>
            <person name="Foster B."/>
            <person name="Gaskell J."/>
            <person name="Glotzer D."/>
            <person name="Gorecki P."/>
            <person name="Heitman J."/>
            <person name="Hesse C."/>
            <person name="Hori C."/>
            <person name="Igarashi K."/>
            <person name="Jurgens J.A."/>
            <person name="Kallen N."/>
            <person name="Kersten P."/>
            <person name="Kohler A."/>
            <person name="Kuees U."/>
            <person name="Kumar T.K.A."/>
            <person name="Kuo A."/>
            <person name="LaButti K."/>
            <person name="Larrondo L.F."/>
            <person name="Lindquist E."/>
            <person name="Ling A."/>
            <person name="Lombard V."/>
            <person name="Lucas S."/>
            <person name="Lundell T."/>
            <person name="Martin R."/>
            <person name="McLaughlin D.J."/>
            <person name="Morgenstern I."/>
            <person name="Morin E."/>
            <person name="Murat C."/>
            <person name="Nagy L.G."/>
            <person name="Nolan M."/>
            <person name="Ohm R.A."/>
            <person name="Patyshakuliyeva A."/>
            <person name="Rokas A."/>
            <person name="Ruiz-Duenas F.J."/>
            <person name="Sabat G."/>
            <person name="Salamov A."/>
            <person name="Samejima M."/>
            <person name="Schmutz J."/>
            <person name="Slot J.C."/>
            <person name="St John F."/>
            <person name="Stenlid J."/>
            <person name="Sun H."/>
            <person name="Sun S."/>
            <person name="Syed K."/>
            <person name="Tsang A."/>
            <person name="Wiebenga A."/>
            <person name="Young D."/>
            <person name="Pisabarro A."/>
            <person name="Eastwood D.C."/>
            <person name="Martin F."/>
            <person name="Cullen D."/>
            <person name="Grigoriev I.V."/>
            <person name="Hibbett D.S."/>
        </authorList>
    </citation>
    <scope>NUCLEOTIDE SEQUENCE [LARGE SCALE GENOMIC DNA]</scope>
    <source>
        <strain evidence="2 3">ATCC 11539</strain>
    </source>
</reference>
<dbReference type="KEGG" id="gtr:GLOTRDRAFT_113548"/>
<dbReference type="AlphaFoldDB" id="S7QNJ9"/>
<organism evidence="2 3">
    <name type="scientific">Gloeophyllum trabeum (strain ATCC 11539 / FP-39264 / Madison 617)</name>
    <name type="common">Brown rot fungus</name>
    <dbReference type="NCBI Taxonomy" id="670483"/>
    <lineage>
        <taxon>Eukaryota</taxon>
        <taxon>Fungi</taxon>
        <taxon>Dikarya</taxon>
        <taxon>Basidiomycota</taxon>
        <taxon>Agaricomycotina</taxon>
        <taxon>Agaricomycetes</taxon>
        <taxon>Gloeophyllales</taxon>
        <taxon>Gloeophyllaceae</taxon>
        <taxon>Gloeophyllum</taxon>
    </lineage>
</organism>
<feature type="region of interest" description="Disordered" evidence="1">
    <location>
        <begin position="210"/>
        <end position="278"/>
    </location>
</feature>
<feature type="compositionally biased region" description="Low complexity" evidence="1">
    <location>
        <begin position="247"/>
        <end position="266"/>
    </location>
</feature>